<dbReference type="EMBL" id="LMVM01000002">
    <property type="protein sequence ID" value="PAV05689.1"/>
    <property type="molecule type" value="Genomic_DNA"/>
</dbReference>
<dbReference type="NCBIfam" id="TIGR04083">
    <property type="entry name" value="rSAM_pep_methan"/>
    <property type="match status" value="1"/>
</dbReference>
<evidence type="ECO:0000256" key="6">
    <source>
        <dbReference type="ARBA" id="ARBA00023601"/>
    </source>
</evidence>
<dbReference type="InterPro" id="IPR047602">
    <property type="entry name" value="SPASM_CteB-like"/>
</dbReference>
<dbReference type="GO" id="GO:0051536">
    <property type="term" value="F:iron-sulfur cluster binding"/>
    <property type="evidence" value="ECO:0007669"/>
    <property type="project" value="UniProtKB-KW"/>
</dbReference>
<keyword evidence="10" id="KW-1185">Reference proteome</keyword>
<dbReference type="SFLD" id="SFLDG01384">
    <property type="entry name" value="thioether_bond_formation_requi"/>
    <property type="match status" value="1"/>
</dbReference>
<keyword evidence="5" id="KW-0411">Iron-sulfur</keyword>
<dbReference type="InterPro" id="IPR013785">
    <property type="entry name" value="Aldolase_TIM"/>
</dbReference>
<evidence type="ECO:0000313" key="9">
    <source>
        <dbReference type="EMBL" id="PAV05689.1"/>
    </source>
</evidence>
<dbReference type="Gene3D" id="3.20.20.70">
    <property type="entry name" value="Aldolase class I"/>
    <property type="match status" value="1"/>
</dbReference>
<dbReference type="RefSeq" id="WP_069583037.1">
    <property type="nucleotide sequence ID" value="NZ_LMVM01000002.1"/>
</dbReference>
<sequence>MAFHVMIIPTLGCPSECNYCWSSQEGSPVMSVETVEEIVNWLKTFRNEPVTFTFHGGEPLLAGLDFYKKALPMLKNGLNDLKPAFALQTNLWNMTDELAELFSEYNIPIGSSLDGPKELNDFQRGKGYYERTMRGYEIAKAHGLKVSFISTFTSYSIDYKEDIFNFFLEKGLTLKLHPALPSLRSEDPTKWAIDPQKYGELLIYLLDKYLENMGEIEIMNIDHLCKCVLTRRGTVCTYVDCMGDTFAVGPDGSIYPCYRFVGMPEYVMGNVSDHPTVEDLSKSAPAKLLDEFKEYVDKECKRCSYMKFCRGGCPYNALKINEETNKAEIDGVDPHCDAYKIIFKEITDRVNKEFLSSQGMMAFGAGKPEEKVQKPGIMSIMLKRI</sequence>
<evidence type="ECO:0000259" key="7">
    <source>
        <dbReference type="PROSITE" id="PS51379"/>
    </source>
</evidence>
<feature type="domain" description="Radical SAM core" evidence="8">
    <location>
        <begin position="1"/>
        <end position="211"/>
    </location>
</feature>
<dbReference type="InterPro" id="IPR017896">
    <property type="entry name" value="4Fe4S_Fe-S-bd"/>
</dbReference>
<dbReference type="InterPro" id="IPR024018">
    <property type="entry name" value="CHP04083_rSAM"/>
</dbReference>
<gene>
    <name evidence="9" type="ORF">ASJ80_08120</name>
</gene>
<dbReference type="SFLD" id="SFLDG01067">
    <property type="entry name" value="SPASM/twitch_domain_containing"/>
    <property type="match status" value="1"/>
</dbReference>
<dbReference type="Pfam" id="PF13186">
    <property type="entry name" value="SPASM"/>
    <property type="match status" value="1"/>
</dbReference>
<dbReference type="InterPro" id="IPR007197">
    <property type="entry name" value="rSAM"/>
</dbReference>
<dbReference type="SFLD" id="SFLDG01386">
    <property type="entry name" value="main_SPASM_domain-containing"/>
    <property type="match status" value="1"/>
</dbReference>
<comment type="cofactor">
    <cofactor evidence="1">
        <name>[4Fe-4S] cluster</name>
        <dbReference type="ChEBI" id="CHEBI:49883"/>
    </cofactor>
</comment>
<dbReference type="InterPro" id="IPR023885">
    <property type="entry name" value="4Fe4S-binding_SPASM_dom"/>
</dbReference>
<dbReference type="OrthoDB" id="5620at2157"/>
<evidence type="ECO:0000256" key="1">
    <source>
        <dbReference type="ARBA" id="ARBA00001966"/>
    </source>
</evidence>
<dbReference type="PANTHER" id="PTHR43273">
    <property type="entry name" value="ANAEROBIC SULFATASE-MATURATING ENZYME HOMOLOG ASLB-RELATED"/>
    <property type="match status" value="1"/>
</dbReference>
<dbReference type="PANTHER" id="PTHR43273:SF3">
    <property type="entry name" value="ANAEROBIC SULFATASE-MATURATING ENZYME HOMOLOG ASLB-RELATED"/>
    <property type="match status" value="1"/>
</dbReference>
<evidence type="ECO:0000256" key="4">
    <source>
        <dbReference type="ARBA" id="ARBA00023004"/>
    </source>
</evidence>
<evidence type="ECO:0000259" key="8">
    <source>
        <dbReference type="PROSITE" id="PS51918"/>
    </source>
</evidence>
<dbReference type="InterPro" id="IPR058240">
    <property type="entry name" value="rSAM_sf"/>
</dbReference>
<dbReference type="InterPro" id="IPR023867">
    <property type="entry name" value="Sulphatase_maturase_rSAM"/>
</dbReference>
<dbReference type="CDD" id="cd01335">
    <property type="entry name" value="Radical_SAM"/>
    <property type="match status" value="1"/>
</dbReference>
<evidence type="ECO:0000256" key="5">
    <source>
        <dbReference type="ARBA" id="ARBA00023014"/>
    </source>
</evidence>
<dbReference type="CDD" id="cd21124">
    <property type="entry name" value="SPASM_CteB-like"/>
    <property type="match status" value="1"/>
</dbReference>
<dbReference type="Pfam" id="PF04055">
    <property type="entry name" value="Radical_SAM"/>
    <property type="match status" value="1"/>
</dbReference>
<accession>A0A2A2H8D4</accession>
<keyword evidence="2" id="KW-0949">S-adenosyl-L-methionine</keyword>
<name>A0A2A2H8D4_METBR</name>
<keyword evidence="4" id="KW-0408">Iron</keyword>
<dbReference type="AlphaFoldDB" id="A0A2A2H8D4"/>
<comment type="similarity">
    <text evidence="6">Belongs to the radical SAM superfamily. Anaerobic sulfatase-maturating enzyme family.</text>
</comment>
<comment type="caution">
    <text evidence="9">The sequence shown here is derived from an EMBL/GenBank/DDBJ whole genome shotgun (WGS) entry which is preliminary data.</text>
</comment>
<dbReference type="SFLD" id="SFLDS00029">
    <property type="entry name" value="Radical_SAM"/>
    <property type="match status" value="1"/>
</dbReference>
<evidence type="ECO:0000256" key="2">
    <source>
        <dbReference type="ARBA" id="ARBA00022691"/>
    </source>
</evidence>
<dbReference type="GO" id="GO:0046872">
    <property type="term" value="F:metal ion binding"/>
    <property type="evidence" value="ECO:0007669"/>
    <property type="project" value="UniProtKB-KW"/>
</dbReference>
<keyword evidence="3" id="KW-0479">Metal-binding</keyword>
<dbReference type="SFLD" id="SFLDG01072">
    <property type="entry name" value="dehydrogenase_like"/>
    <property type="match status" value="1"/>
</dbReference>
<dbReference type="PROSITE" id="PS51379">
    <property type="entry name" value="4FE4S_FER_2"/>
    <property type="match status" value="1"/>
</dbReference>
<organism evidence="9 10">
    <name type="scientific">Methanobacterium bryantii</name>
    <dbReference type="NCBI Taxonomy" id="2161"/>
    <lineage>
        <taxon>Archaea</taxon>
        <taxon>Methanobacteriati</taxon>
        <taxon>Methanobacteriota</taxon>
        <taxon>Methanomada group</taxon>
        <taxon>Methanobacteria</taxon>
        <taxon>Methanobacteriales</taxon>
        <taxon>Methanobacteriaceae</taxon>
        <taxon>Methanobacterium</taxon>
    </lineage>
</organism>
<dbReference type="Proteomes" id="UP000217784">
    <property type="component" value="Unassembled WGS sequence"/>
</dbReference>
<dbReference type="GO" id="GO:0016491">
    <property type="term" value="F:oxidoreductase activity"/>
    <property type="evidence" value="ECO:0007669"/>
    <property type="project" value="InterPro"/>
</dbReference>
<dbReference type="PROSITE" id="PS51918">
    <property type="entry name" value="RADICAL_SAM"/>
    <property type="match status" value="1"/>
</dbReference>
<evidence type="ECO:0000313" key="10">
    <source>
        <dbReference type="Proteomes" id="UP000217784"/>
    </source>
</evidence>
<dbReference type="NCBIfam" id="TIGR04085">
    <property type="entry name" value="rSAM_more_4Fe4S"/>
    <property type="match status" value="1"/>
</dbReference>
<dbReference type="SUPFAM" id="SSF102114">
    <property type="entry name" value="Radical SAM enzymes"/>
    <property type="match status" value="1"/>
</dbReference>
<evidence type="ECO:0000256" key="3">
    <source>
        <dbReference type="ARBA" id="ARBA00022723"/>
    </source>
</evidence>
<feature type="domain" description="4Fe-4S ferredoxin-type" evidence="7">
    <location>
        <begin position="292"/>
        <end position="323"/>
    </location>
</feature>
<reference evidence="9 10" key="1">
    <citation type="journal article" date="2017" name="BMC Genomics">
        <title>Genomic analysis of methanogenic archaea reveals a shift towards energy conservation.</title>
        <authorList>
            <person name="Gilmore S.P."/>
            <person name="Henske J.K."/>
            <person name="Sexton J.A."/>
            <person name="Solomon K.V."/>
            <person name="Seppala S."/>
            <person name="Yoo J.I."/>
            <person name="Huyett L.M."/>
            <person name="Pressman A."/>
            <person name="Cogan J.Z."/>
            <person name="Kivenson V."/>
            <person name="Peng X."/>
            <person name="Tan Y."/>
            <person name="Valentine D.L."/>
            <person name="O'Malley M.A."/>
        </authorList>
    </citation>
    <scope>NUCLEOTIDE SEQUENCE [LARGE SCALE GENOMIC DNA]</scope>
    <source>
        <strain evidence="9 10">M.o.H.</strain>
    </source>
</reference>
<proteinExistence type="inferred from homology"/>
<protein>
    <submittedName>
        <fullName evidence="9">Radical SAM/SPASM domain-containing protein</fullName>
    </submittedName>
</protein>